<protein>
    <recommendedName>
        <fullName evidence="4">Lipoprotein</fullName>
    </recommendedName>
</protein>
<proteinExistence type="predicted"/>
<keyword evidence="3" id="KW-1185">Reference proteome</keyword>
<evidence type="ECO:0008006" key="4">
    <source>
        <dbReference type="Google" id="ProtNLM"/>
    </source>
</evidence>
<feature type="region of interest" description="Disordered" evidence="1">
    <location>
        <begin position="20"/>
        <end position="41"/>
    </location>
</feature>
<gene>
    <name evidence="2" type="ORF">OSH00_12360</name>
</gene>
<reference evidence="2" key="1">
    <citation type="submission" date="2022-11" db="EMBL/GenBank/DDBJ databases">
        <title>Biodiversity and phylogenetic relationships of bacteria.</title>
        <authorList>
            <person name="Machado R.A.R."/>
            <person name="Bhat A."/>
            <person name="Loulou A."/>
            <person name="Kallel S."/>
        </authorList>
    </citation>
    <scope>NUCLEOTIDE SEQUENCE</scope>
    <source>
        <strain evidence="2">A-IN1</strain>
    </source>
</reference>
<dbReference type="AlphaFoldDB" id="A0A9X3DUX5"/>
<dbReference type="RefSeq" id="WP_266130655.1">
    <property type="nucleotide sequence ID" value="NZ_JAPKMY010000006.1"/>
</dbReference>
<sequence length="41" mass="4519">MKIISIVSLVLLFGLTACQKRDSDTQKQDQTTTPHSVDKDG</sequence>
<dbReference type="EMBL" id="JAPKMY010000006">
    <property type="protein sequence ID" value="MCX5468528.1"/>
    <property type="molecule type" value="Genomic_DNA"/>
</dbReference>
<accession>A0A9X3DUX5</accession>
<comment type="caution">
    <text evidence="2">The sequence shown here is derived from an EMBL/GenBank/DDBJ whole genome shotgun (WGS) entry which is preliminary data.</text>
</comment>
<name>A0A9X3DUX5_9GAMM</name>
<evidence type="ECO:0000256" key="1">
    <source>
        <dbReference type="SAM" id="MobiDB-lite"/>
    </source>
</evidence>
<evidence type="ECO:0000313" key="2">
    <source>
        <dbReference type="EMBL" id="MCX5468528.1"/>
    </source>
</evidence>
<organism evidence="2 3">
    <name type="scientific">Acinetobacter nematophilus</name>
    <dbReference type="NCBI Taxonomy" id="2994642"/>
    <lineage>
        <taxon>Bacteria</taxon>
        <taxon>Pseudomonadati</taxon>
        <taxon>Pseudomonadota</taxon>
        <taxon>Gammaproteobacteria</taxon>
        <taxon>Moraxellales</taxon>
        <taxon>Moraxellaceae</taxon>
        <taxon>Acinetobacter</taxon>
    </lineage>
</organism>
<dbReference type="PROSITE" id="PS51257">
    <property type="entry name" value="PROKAR_LIPOPROTEIN"/>
    <property type="match status" value="1"/>
</dbReference>
<dbReference type="Proteomes" id="UP001146019">
    <property type="component" value="Unassembled WGS sequence"/>
</dbReference>
<evidence type="ECO:0000313" key="3">
    <source>
        <dbReference type="Proteomes" id="UP001146019"/>
    </source>
</evidence>